<dbReference type="InterPro" id="IPR058923">
    <property type="entry name" value="RCC1-like_dom"/>
</dbReference>
<dbReference type="GO" id="GO:0006511">
    <property type="term" value="P:ubiquitin-dependent protein catabolic process"/>
    <property type="evidence" value="ECO:0007669"/>
    <property type="project" value="TreeGrafter"/>
</dbReference>
<dbReference type="PROSITE" id="PS50237">
    <property type="entry name" value="HECT"/>
    <property type="match status" value="1"/>
</dbReference>
<evidence type="ECO:0000313" key="9">
    <source>
        <dbReference type="EMBL" id="GFN78554.1"/>
    </source>
</evidence>
<evidence type="ECO:0000256" key="4">
    <source>
        <dbReference type="ARBA" id="ARBA00022737"/>
    </source>
</evidence>
<feature type="repeat" description="RCC1" evidence="7">
    <location>
        <begin position="268"/>
        <end position="319"/>
    </location>
</feature>
<protein>
    <submittedName>
        <fullName evidence="9">E3 isg15--protein ligase herc5</fullName>
    </submittedName>
</protein>
<gene>
    <name evidence="9" type="ORF">PoB_000506000</name>
</gene>
<dbReference type="SUPFAM" id="SSF50985">
    <property type="entry name" value="RCC1/BLIP-II"/>
    <property type="match status" value="1"/>
</dbReference>
<dbReference type="InterPro" id="IPR000408">
    <property type="entry name" value="Reg_chr_condens"/>
</dbReference>
<dbReference type="GO" id="GO:0005737">
    <property type="term" value="C:cytoplasm"/>
    <property type="evidence" value="ECO:0007669"/>
    <property type="project" value="UniProtKB-SubCell"/>
</dbReference>
<dbReference type="InterPro" id="IPR051709">
    <property type="entry name" value="Ub-ligase/GTPase-reg"/>
</dbReference>
<reference evidence="9 10" key="1">
    <citation type="journal article" date="2021" name="Elife">
        <title>Chloroplast acquisition without the gene transfer in kleptoplastic sea slugs, Plakobranchus ocellatus.</title>
        <authorList>
            <person name="Maeda T."/>
            <person name="Takahashi S."/>
            <person name="Yoshida T."/>
            <person name="Shimamura S."/>
            <person name="Takaki Y."/>
            <person name="Nagai Y."/>
            <person name="Toyoda A."/>
            <person name="Suzuki Y."/>
            <person name="Arimoto A."/>
            <person name="Ishii H."/>
            <person name="Satoh N."/>
            <person name="Nishiyama T."/>
            <person name="Hasebe M."/>
            <person name="Maruyama T."/>
            <person name="Minagawa J."/>
            <person name="Obokata J."/>
            <person name="Shigenobu S."/>
        </authorList>
    </citation>
    <scope>NUCLEOTIDE SEQUENCE [LARGE SCALE GENOMIC DNA]</scope>
</reference>
<dbReference type="Gene3D" id="2.130.10.30">
    <property type="entry name" value="Regulator of chromosome condensation 1/beta-lactamase-inhibitor protein II"/>
    <property type="match status" value="2"/>
</dbReference>
<dbReference type="PANTHER" id="PTHR45622:SF76">
    <property type="entry name" value="HECT AND RLD DOMAIN CONTAINING E3 UBIQUITIN LIGASE 4, ISOFORM C"/>
    <property type="match status" value="1"/>
</dbReference>
<dbReference type="PROSITE" id="PS50012">
    <property type="entry name" value="RCC1_3"/>
    <property type="match status" value="7"/>
</dbReference>
<dbReference type="PROSITE" id="PS00626">
    <property type="entry name" value="RCC1_2"/>
    <property type="match status" value="3"/>
</dbReference>
<dbReference type="CDD" id="cd00078">
    <property type="entry name" value="HECTc"/>
    <property type="match status" value="1"/>
</dbReference>
<dbReference type="GO" id="GO:0016874">
    <property type="term" value="F:ligase activity"/>
    <property type="evidence" value="ECO:0007669"/>
    <property type="project" value="UniProtKB-KW"/>
</dbReference>
<evidence type="ECO:0000256" key="1">
    <source>
        <dbReference type="ARBA" id="ARBA00004496"/>
    </source>
</evidence>
<feature type="active site" description="Glycyl thioester intermediate" evidence="6">
    <location>
        <position position="1036"/>
    </location>
</feature>
<feature type="repeat" description="RCC1" evidence="7">
    <location>
        <begin position="216"/>
        <end position="267"/>
    </location>
</feature>
<feature type="repeat" description="RCC1" evidence="7">
    <location>
        <begin position="2"/>
        <end position="55"/>
    </location>
</feature>
<evidence type="ECO:0000256" key="6">
    <source>
        <dbReference type="PROSITE-ProRule" id="PRU00104"/>
    </source>
</evidence>
<comment type="caution">
    <text evidence="9">The sequence shown here is derived from an EMBL/GenBank/DDBJ whole genome shotgun (WGS) entry which is preliminary data.</text>
</comment>
<dbReference type="SMART" id="SM00119">
    <property type="entry name" value="HECTc"/>
    <property type="match status" value="1"/>
</dbReference>
<dbReference type="InterPro" id="IPR000569">
    <property type="entry name" value="HECT_dom"/>
</dbReference>
<dbReference type="FunFam" id="3.30.2160.10:FF:000004">
    <property type="entry name" value="probable E3 ubiquitin-protein ligase HERC4 isoform X1"/>
    <property type="match status" value="1"/>
</dbReference>
<evidence type="ECO:0000256" key="5">
    <source>
        <dbReference type="ARBA" id="ARBA00022786"/>
    </source>
</evidence>
<evidence type="ECO:0000256" key="3">
    <source>
        <dbReference type="ARBA" id="ARBA00022679"/>
    </source>
</evidence>
<accession>A0AAV3Y6Z4</accession>
<dbReference type="PANTHER" id="PTHR45622">
    <property type="entry name" value="UBIQUITIN-PROTEIN LIGASE E3A-RELATED"/>
    <property type="match status" value="1"/>
</dbReference>
<evidence type="ECO:0000256" key="7">
    <source>
        <dbReference type="PROSITE-ProRule" id="PRU00235"/>
    </source>
</evidence>
<dbReference type="GO" id="GO:0016567">
    <property type="term" value="P:protein ubiquitination"/>
    <property type="evidence" value="ECO:0007669"/>
    <property type="project" value="TreeGrafter"/>
</dbReference>
<keyword evidence="4" id="KW-0677">Repeat</keyword>
<keyword evidence="9" id="KW-0436">Ligase</keyword>
<dbReference type="Gene3D" id="3.30.2410.10">
    <property type="entry name" value="Hect, E3 ligase catalytic domain"/>
    <property type="match status" value="1"/>
</dbReference>
<dbReference type="InterPro" id="IPR009091">
    <property type="entry name" value="RCC1/BLIP-II"/>
</dbReference>
<dbReference type="Gene3D" id="3.90.1750.10">
    <property type="entry name" value="Hect, E3 ligase catalytic domains"/>
    <property type="match status" value="1"/>
</dbReference>
<feature type="repeat" description="RCC1" evidence="7">
    <location>
        <begin position="56"/>
        <end position="106"/>
    </location>
</feature>
<feature type="repeat" description="RCC1" evidence="7">
    <location>
        <begin position="163"/>
        <end position="215"/>
    </location>
</feature>
<keyword evidence="5 6" id="KW-0833">Ubl conjugation pathway</keyword>
<sequence length="1068" mass="119154">MSAVLAWGKASEGALGLGGSERNRITSPHQVPNVVGREVRHISCGEKHTLVCLRDGSVLSCGANDFNQCGRDLNLHNLGRVESGLKSQKVIQVSTGASHSMALTQAHEIMSWGNNDKGQLGRGEVSEQTRGEPKIVKSLAIGCHCVIQLTCGLDHTMILTNAGLVAVWGSNSYGQLGLGRSVPYVNNPQFVSCLKGIPLAQVAAGGNHSFVLSRSGAIYGWGRNTFGQLGVNDNKDYDLPRQCRPMRTQRIKYICCGENHTAFLTLDGRVFTFGAGSYGQLGHNSYNNEILPKQVLELSGSEVSQIACGRGHTLAYVPKSGTLYAFGLGGSGQLGLVSTTNCNTPFAVEGMFSPGSRPDVSPSSMQVNDSGPDLCIRSIYAGGDHSFLVAQSADICESDDHRADDPSRQILTLSLGRLEMLRHLQADEYPSSEISDEIIKLFSSASCLNGSFLLPGDEHFGSSSKKHGVDMKAVREFFQRLASLSNVVVMQQITTSLEQDLIPQLPQRPADVEALRLYLMLPECHLFEQPKLYSSIICPVASTFLALDNVVQNVFDTWWSSNQPSYFNKMVMIYKSCIEYLLQLPNTTNPYEVKKRQRGLYVSMEMLQKLNKVNEAHNQIISHSKFYVPDLKERVNISEDYISWVQQTQQQRQVGGVTVQGLHFCNYPFLFDGAAKSVLLQTDAALQMQHAIEQAHTINFRSLVMGFASPLQPFDPINPCLILIVQRSNLVRDTLTQLQGKHSTDLKKPLKVIFQGEEAVDEGGVRKEFFMLLLREVMDPIYGMFKTYPSNLQWFNSSTFEDTNMFHMIGTLCGLAIYNFIIIDLHFPLALFKKLLKKPVLLDDLMELMPEVGRNLHSILEYEGDYFEELFCLDFQIMQDQFGETKPVELCPGGASKEVNLTNRHEYVQLYVDFLLNKSVHEQFTAFSEGFHAVCGGVVLDLFHPQELQAMVVGNEDYDFAELEKNTTYKGEYFRQHQTINFFWEVFHEMSLIDKKKFLLFLTGSDRIPVFGMKYLKMIIQPTGGGEDFLPVAHTCFNVLDLPKYSSKENLKSKLLLAIQQTEGFGLV</sequence>
<dbReference type="GO" id="GO:0061630">
    <property type="term" value="F:ubiquitin protein ligase activity"/>
    <property type="evidence" value="ECO:0007669"/>
    <property type="project" value="TreeGrafter"/>
</dbReference>
<dbReference type="AlphaFoldDB" id="A0AAV3Y6Z4"/>
<keyword evidence="2" id="KW-0963">Cytoplasm</keyword>
<dbReference type="EMBL" id="BLXT01000588">
    <property type="protein sequence ID" value="GFN78554.1"/>
    <property type="molecule type" value="Genomic_DNA"/>
</dbReference>
<keyword evidence="3" id="KW-0808">Transferase</keyword>
<dbReference type="Gene3D" id="3.30.2160.10">
    <property type="entry name" value="Hect, E3 ligase catalytic domain"/>
    <property type="match status" value="1"/>
</dbReference>
<name>A0AAV3Y6Z4_9GAST</name>
<dbReference type="InterPro" id="IPR035983">
    <property type="entry name" value="Hect_E3_ubiquitin_ligase"/>
</dbReference>
<feature type="repeat" description="RCC1" evidence="7">
    <location>
        <begin position="321"/>
        <end position="392"/>
    </location>
</feature>
<dbReference type="FunFam" id="3.30.2410.10:FF:000003">
    <property type="entry name" value="probable E3 ubiquitin-protein ligase HERC4 isoform X1"/>
    <property type="match status" value="1"/>
</dbReference>
<dbReference type="PRINTS" id="PR00633">
    <property type="entry name" value="RCCNDNSATION"/>
</dbReference>
<dbReference type="Proteomes" id="UP000735302">
    <property type="component" value="Unassembled WGS sequence"/>
</dbReference>
<feature type="domain" description="HECT" evidence="8">
    <location>
        <begin position="742"/>
        <end position="1068"/>
    </location>
</feature>
<dbReference type="SUPFAM" id="SSF56204">
    <property type="entry name" value="Hect, E3 ligase catalytic domain"/>
    <property type="match status" value="1"/>
</dbReference>
<comment type="subcellular location">
    <subcellularLocation>
        <location evidence="1">Cytoplasm</location>
    </subcellularLocation>
</comment>
<evidence type="ECO:0000259" key="8">
    <source>
        <dbReference type="PROSITE" id="PS50237"/>
    </source>
</evidence>
<keyword evidence="10" id="KW-1185">Reference proteome</keyword>
<evidence type="ECO:0000256" key="2">
    <source>
        <dbReference type="ARBA" id="ARBA00022490"/>
    </source>
</evidence>
<dbReference type="Pfam" id="PF00632">
    <property type="entry name" value="HECT"/>
    <property type="match status" value="1"/>
</dbReference>
<organism evidence="9 10">
    <name type="scientific">Plakobranchus ocellatus</name>
    <dbReference type="NCBI Taxonomy" id="259542"/>
    <lineage>
        <taxon>Eukaryota</taxon>
        <taxon>Metazoa</taxon>
        <taxon>Spiralia</taxon>
        <taxon>Lophotrochozoa</taxon>
        <taxon>Mollusca</taxon>
        <taxon>Gastropoda</taxon>
        <taxon>Heterobranchia</taxon>
        <taxon>Euthyneura</taxon>
        <taxon>Panpulmonata</taxon>
        <taxon>Sacoglossa</taxon>
        <taxon>Placobranchoidea</taxon>
        <taxon>Plakobranchidae</taxon>
        <taxon>Plakobranchus</taxon>
    </lineage>
</organism>
<feature type="repeat" description="RCC1" evidence="7">
    <location>
        <begin position="107"/>
        <end position="162"/>
    </location>
</feature>
<dbReference type="Pfam" id="PF25390">
    <property type="entry name" value="WD40_RLD"/>
    <property type="match status" value="1"/>
</dbReference>
<evidence type="ECO:0000313" key="10">
    <source>
        <dbReference type="Proteomes" id="UP000735302"/>
    </source>
</evidence>
<proteinExistence type="predicted"/>